<evidence type="ECO:0000313" key="2">
    <source>
        <dbReference type="Proteomes" id="UP001328107"/>
    </source>
</evidence>
<dbReference type="EMBL" id="BTRK01000004">
    <property type="protein sequence ID" value="GMR47030.1"/>
    <property type="molecule type" value="Genomic_DNA"/>
</dbReference>
<keyword evidence="2" id="KW-1185">Reference proteome</keyword>
<reference evidence="2" key="1">
    <citation type="submission" date="2022-10" db="EMBL/GenBank/DDBJ databases">
        <title>Genome assembly of Pristionchus species.</title>
        <authorList>
            <person name="Yoshida K."/>
            <person name="Sommer R.J."/>
        </authorList>
    </citation>
    <scope>NUCLEOTIDE SEQUENCE [LARGE SCALE GENOMIC DNA]</scope>
    <source>
        <strain evidence="2">RS5460</strain>
    </source>
</reference>
<organism evidence="1 2">
    <name type="scientific">Pristionchus mayeri</name>
    <dbReference type="NCBI Taxonomy" id="1317129"/>
    <lineage>
        <taxon>Eukaryota</taxon>
        <taxon>Metazoa</taxon>
        <taxon>Ecdysozoa</taxon>
        <taxon>Nematoda</taxon>
        <taxon>Chromadorea</taxon>
        <taxon>Rhabditida</taxon>
        <taxon>Rhabditina</taxon>
        <taxon>Diplogasteromorpha</taxon>
        <taxon>Diplogasteroidea</taxon>
        <taxon>Neodiplogasteridae</taxon>
        <taxon>Pristionchus</taxon>
    </lineage>
</organism>
<comment type="caution">
    <text evidence="1">The sequence shown here is derived from an EMBL/GenBank/DDBJ whole genome shotgun (WGS) entry which is preliminary data.</text>
</comment>
<dbReference type="Proteomes" id="UP001328107">
    <property type="component" value="Unassembled WGS sequence"/>
</dbReference>
<feature type="non-terminal residue" evidence="1">
    <location>
        <position position="105"/>
    </location>
</feature>
<protein>
    <submittedName>
        <fullName evidence="1">Uncharacterized protein</fullName>
    </submittedName>
</protein>
<name>A0AAN5CM78_9BILA</name>
<dbReference type="AlphaFoldDB" id="A0AAN5CM78"/>
<accession>A0AAN5CM78</accession>
<gene>
    <name evidence="1" type="ORF">PMAYCL1PPCAC_17226</name>
</gene>
<evidence type="ECO:0000313" key="1">
    <source>
        <dbReference type="EMBL" id="GMR47030.1"/>
    </source>
</evidence>
<proteinExistence type="predicted"/>
<sequence>MLNFSKFEMKLFAIRCFFIFFRYFGRRWCKVAHEIIADSSFFLVLTLIFVSSGEVVTITETVLNSFVNRRQFILAFELLHRRNPINGIFDESNRAENAILHAHVE</sequence>